<evidence type="ECO:0000256" key="2">
    <source>
        <dbReference type="ARBA" id="ARBA00022723"/>
    </source>
</evidence>
<keyword evidence="1" id="KW-0004">4Fe-4S</keyword>
<reference evidence="7" key="1">
    <citation type="journal article" date="2021" name="PeerJ">
        <title>Extensive microbial diversity within the chicken gut microbiome revealed by metagenomics and culture.</title>
        <authorList>
            <person name="Gilroy R."/>
            <person name="Ravi A."/>
            <person name="Getino M."/>
            <person name="Pursley I."/>
            <person name="Horton D.L."/>
            <person name="Alikhan N.F."/>
            <person name="Baker D."/>
            <person name="Gharbi K."/>
            <person name="Hall N."/>
            <person name="Watson M."/>
            <person name="Adriaenssens E.M."/>
            <person name="Foster-Nyarko E."/>
            <person name="Jarju S."/>
            <person name="Secka A."/>
            <person name="Antonio M."/>
            <person name="Oren A."/>
            <person name="Chaudhuri R.R."/>
            <person name="La Ragione R."/>
            <person name="Hildebrand F."/>
            <person name="Pallen M.J."/>
        </authorList>
    </citation>
    <scope>NUCLEOTIDE SEQUENCE</scope>
    <source>
        <strain evidence="7">CHK199-9574</strain>
    </source>
</reference>
<evidence type="ECO:0000256" key="3">
    <source>
        <dbReference type="ARBA" id="ARBA00023002"/>
    </source>
</evidence>
<dbReference type="Pfam" id="PF12831">
    <property type="entry name" value="FAD_oxidored"/>
    <property type="match status" value="1"/>
</dbReference>
<evidence type="ECO:0000256" key="1">
    <source>
        <dbReference type="ARBA" id="ARBA00022485"/>
    </source>
</evidence>
<keyword evidence="6" id="KW-1133">Transmembrane helix</keyword>
<dbReference type="PANTHER" id="PTHR43498:SF1">
    <property type="entry name" value="COB--COM HETERODISULFIDE REDUCTASE IRON-SULFUR SUBUNIT A"/>
    <property type="match status" value="1"/>
</dbReference>
<keyword evidence="6" id="KW-0812">Transmembrane</keyword>
<accession>A0A9D1Z8S9</accession>
<dbReference type="InterPro" id="IPR036188">
    <property type="entry name" value="FAD/NAD-bd_sf"/>
</dbReference>
<proteinExistence type="predicted"/>
<dbReference type="InterPro" id="IPR039650">
    <property type="entry name" value="HdrA-like"/>
</dbReference>
<dbReference type="EMBL" id="DXCO01000032">
    <property type="protein sequence ID" value="HIY78235.1"/>
    <property type="molecule type" value="Genomic_DNA"/>
</dbReference>
<keyword evidence="5" id="KW-0411">Iron-sulfur</keyword>
<keyword evidence="2" id="KW-0479">Metal-binding</keyword>
<dbReference type="SUPFAM" id="SSF51905">
    <property type="entry name" value="FAD/NAD(P)-binding domain"/>
    <property type="match status" value="1"/>
</dbReference>
<evidence type="ECO:0000256" key="5">
    <source>
        <dbReference type="ARBA" id="ARBA00023014"/>
    </source>
</evidence>
<evidence type="ECO:0000256" key="4">
    <source>
        <dbReference type="ARBA" id="ARBA00023004"/>
    </source>
</evidence>
<name>A0A9D1Z8S9_9FIRM</name>
<evidence type="ECO:0000313" key="8">
    <source>
        <dbReference type="Proteomes" id="UP000824135"/>
    </source>
</evidence>
<dbReference type="GO" id="GO:0046872">
    <property type="term" value="F:metal ion binding"/>
    <property type="evidence" value="ECO:0007669"/>
    <property type="project" value="UniProtKB-KW"/>
</dbReference>
<dbReference type="AlphaFoldDB" id="A0A9D1Z8S9"/>
<keyword evidence="4" id="KW-0408">Iron</keyword>
<dbReference type="PANTHER" id="PTHR43498">
    <property type="entry name" value="FERREDOXIN:COB-COM HETERODISULFIDE REDUCTASE SUBUNIT A"/>
    <property type="match status" value="1"/>
</dbReference>
<dbReference type="Proteomes" id="UP000824135">
    <property type="component" value="Unassembled WGS sequence"/>
</dbReference>
<gene>
    <name evidence="7" type="ORF">H9728_04250</name>
</gene>
<dbReference type="GO" id="GO:0016491">
    <property type="term" value="F:oxidoreductase activity"/>
    <property type="evidence" value="ECO:0007669"/>
    <property type="project" value="UniProtKB-KW"/>
</dbReference>
<protein>
    <submittedName>
        <fullName evidence="7">FAD-dependent oxidoreductase</fullName>
    </submittedName>
</protein>
<comment type="caution">
    <text evidence="7">The sequence shown here is derived from an EMBL/GenBank/DDBJ whole genome shotgun (WGS) entry which is preliminary data.</text>
</comment>
<keyword evidence="6" id="KW-0472">Membrane</keyword>
<evidence type="ECO:0000256" key="6">
    <source>
        <dbReference type="SAM" id="Phobius"/>
    </source>
</evidence>
<organism evidence="7 8">
    <name type="scientific">Candidatus Borkfalkia excrementavium</name>
    <dbReference type="NCBI Taxonomy" id="2838505"/>
    <lineage>
        <taxon>Bacteria</taxon>
        <taxon>Bacillati</taxon>
        <taxon>Bacillota</taxon>
        <taxon>Clostridia</taxon>
        <taxon>Christensenellales</taxon>
        <taxon>Christensenellaceae</taxon>
        <taxon>Candidatus Borkfalkia</taxon>
    </lineage>
</organism>
<dbReference type="GO" id="GO:0051539">
    <property type="term" value="F:4 iron, 4 sulfur cluster binding"/>
    <property type="evidence" value="ECO:0007669"/>
    <property type="project" value="UniProtKB-KW"/>
</dbReference>
<dbReference type="Gene3D" id="3.50.50.60">
    <property type="entry name" value="FAD/NAD(P)-binding domain"/>
    <property type="match status" value="1"/>
</dbReference>
<keyword evidence="3" id="KW-0560">Oxidoreductase</keyword>
<sequence length="583" mass="64603">MALTKKKITADFCVIGGGMAGISAAITAARLGVKTVLIQERPVFGGNASGEIRMWICGVKDYRFKETGIAEELNLENYYFNPTKNFNLWNALLNSKVKGEKNITSLLNCTCFDARTKGDEIRSVTAYQMTTQTVFEVEAKLFADCSGDSITAPLTGAHFMYGRESAQEYGEPMYIHSERDMKTMGNSCLMQARRTSRKVPFRAPDWAEKVSVEKLRSRGVDLTNPYENFWYIEIGGNDDVIGNAENINQKLLALCLGIWDTIKNSGEFDADNYELDFLGFLAAKRESRRMKGTYVLTAKDIVEGKIFPDTVAYGGWPLDDHNPDGFYGDLANHNIFLSKPYGIPYRCLYSENIKNLFFAGRNISLTHMAMSSARVMGTCTTIGQAVGAAAYLADKYGCDPGGVGEKMDELQQLLLTLDCWLPGVDRKVSGLTLRAALSAPSVKNADLLRNGKDRDLCGETNRVFLKHGVSAAYTLHEPAPVRFVKIVFDSDLLRESFGDMHECEKIHSMRCNTSDEDPVMFVPTGLAKSFELRADGKKIFGTDRNLSRNLLIPVGGTVSEISLTVKENWGGTDESAVFTFELI</sequence>
<evidence type="ECO:0000313" key="7">
    <source>
        <dbReference type="EMBL" id="HIY78235.1"/>
    </source>
</evidence>
<feature type="transmembrane region" description="Helical" evidence="6">
    <location>
        <begin position="12"/>
        <end position="33"/>
    </location>
</feature>
<reference evidence="7" key="2">
    <citation type="submission" date="2021-04" db="EMBL/GenBank/DDBJ databases">
        <authorList>
            <person name="Gilroy R."/>
        </authorList>
    </citation>
    <scope>NUCLEOTIDE SEQUENCE</scope>
    <source>
        <strain evidence="7">CHK199-9574</strain>
    </source>
</reference>